<sequence>MIGPDHYRQAVSIIGGIGAQQAAGDPITIAEAIAAAQVHATLALAAATALAAADSGMPRADKDRWFEEASSGWGSDG</sequence>
<dbReference type="EMBL" id="CP126980">
    <property type="protein sequence ID" value="WIM97820.1"/>
    <property type="molecule type" value="Genomic_DNA"/>
</dbReference>
<evidence type="ECO:0000256" key="1">
    <source>
        <dbReference type="SAM" id="MobiDB-lite"/>
    </source>
</evidence>
<dbReference type="Proteomes" id="UP001240150">
    <property type="component" value="Chromosome"/>
</dbReference>
<evidence type="ECO:0000313" key="2">
    <source>
        <dbReference type="EMBL" id="WIM97820.1"/>
    </source>
</evidence>
<gene>
    <name evidence="2" type="ORF">ACTOB_001374</name>
</gene>
<dbReference type="RefSeq" id="WP_284919214.1">
    <property type="nucleotide sequence ID" value="NZ_CP126980.1"/>
</dbReference>
<organism evidence="2 3">
    <name type="scientific">Actinoplanes oblitus</name>
    <dbReference type="NCBI Taxonomy" id="3040509"/>
    <lineage>
        <taxon>Bacteria</taxon>
        <taxon>Bacillati</taxon>
        <taxon>Actinomycetota</taxon>
        <taxon>Actinomycetes</taxon>
        <taxon>Micromonosporales</taxon>
        <taxon>Micromonosporaceae</taxon>
        <taxon>Actinoplanes</taxon>
    </lineage>
</organism>
<evidence type="ECO:0000313" key="3">
    <source>
        <dbReference type="Proteomes" id="UP001240150"/>
    </source>
</evidence>
<name>A0ABY8WLT9_9ACTN</name>
<proteinExistence type="predicted"/>
<accession>A0ABY8WLT9</accession>
<keyword evidence="3" id="KW-1185">Reference proteome</keyword>
<feature type="region of interest" description="Disordered" evidence="1">
    <location>
        <begin position="54"/>
        <end position="77"/>
    </location>
</feature>
<reference evidence="2 3" key="1">
    <citation type="submission" date="2023-06" db="EMBL/GenBank/DDBJ databases">
        <authorList>
            <person name="Yushchuk O."/>
            <person name="Binda E."/>
            <person name="Ruckert-Reed C."/>
            <person name="Fedorenko V."/>
            <person name="Kalinowski J."/>
            <person name="Marinelli F."/>
        </authorList>
    </citation>
    <scope>NUCLEOTIDE SEQUENCE [LARGE SCALE GENOMIC DNA]</scope>
    <source>
        <strain evidence="2 3">NRRL 3884</strain>
    </source>
</reference>
<protein>
    <submittedName>
        <fullName evidence="2">Uncharacterized protein</fullName>
    </submittedName>
</protein>